<dbReference type="GO" id="GO:0005576">
    <property type="term" value="C:extracellular region"/>
    <property type="evidence" value="ECO:0007669"/>
    <property type="project" value="TreeGrafter"/>
</dbReference>
<keyword evidence="6" id="KW-0735">Signal-anchor</keyword>
<accession>A0A9W6X0M4</accession>
<evidence type="ECO:0000256" key="6">
    <source>
        <dbReference type="ARBA" id="ARBA00022968"/>
    </source>
</evidence>
<evidence type="ECO:0000259" key="18">
    <source>
        <dbReference type="Pfam" id="PF00150"/>
    </source>
</evidence>
<dbReference type="EMBL" id="BSXW01000532">
    <property type="protein sequence ID" value="GMF24842.1"/>
    <property type="molecule type" value="Genomic_DNA"/>
</dbReference>
<dbReference type="FunFam" id="3.20.20.80:FF:000113">
    <property type="entry name" value="Glucan 1,3-beta-glucosidase"/>
    <property type="match status" value="1"/>
</dbReference>
<comment type="catalytic activity">
    <reaction evidence="12">
        <text>Successive hydrolysis of beta-D-glucose units from the non-reducing ends of (1-&gt;3)-beta-D-glucans, releasing alpha-glucose.</text>
        <dbReference type="EC" id="3.2.1.58"/>
    </reaction>
</comment>
<reference evidence="19" key="1">
    <citation type="submission" date="2023-04" db="EMBL/GenBank/DDBJ databases">
        <title>Phytophthora lilii NBRC 32176.</title>
        <authorList>
            <person name="Ichikawa N."/>
            <person name="Sato H."/>
            <person name="Tonouchi N."/>
        </authorList>
    </citation>
    <scope>NUCLEOTIDE SEQUENCE</scope>
    <source>
        <strain evidence="19">NBRC 32176</strain>
    </source>
</reference>
<evidence type="ECO:0000256" key="3">
    <source>
        <dbReference type="ARBA" id="ARBA00022475"/>
    </source>
</evidence>
<dbReference type="GO" id="GO:0004338">
    <property type="term" value="F:glucan exo-1,3-beta-glucosidase activity"/>
    <property type="evidence" value="ECO:0007669"/>
    <property type="project" value="UniProtKB-EC"/>
</dbReference>
<dbReference type="GO" id="GO:0009251">
    <property type="term" value="P:glucan catabolic process"/>
    <property type="evidence" value="ECO:0007669"/>
    <property type="project" value="TreeGrafter"/>
</dbReference>
<dbReference type="AlphaFoldDB" id="A0A9W6X0M4"/>
<comment type="function">
    <text evidence="13">Glucosidase involved in the degradation of cellulosic biomass. Active on lichenan.</text>
</comment>
<keyword evidence="8" id="KW-0472">Membrane</keyword>
<keyword evidence="11" id="KW-0961">Cell wall biogenesis/degradation</keyword>
<feature type="signal peptide" evidence="17">
    <location>
        <begin position="1"/>
        <end position="26"/>
    </location>
</feature>
<dbReference type="SUPFAM" id="SSF51445">
    <property type="entry name" value="(Trans)glycosidases"/>
    <property type="match status" value="1"/>
</dbReference>
<evidence type="ECO:0000256" key="13">
    <source>
        <dbReference type="ARBA" id="ARBA00037126"/>
    </source>
</evidence>
<keyword evidence="4" id="KW-0812">Transmembrane</keyword>
<comment type="similarity">
    <text evidence="2 16">Belongs to the glycosyl hydrolase 5 (cellulase A) family.</text>
</comment>
<evidence type="ECO:0000313" key="19">
    <source>
        <dbReference type="EMBL" id="GMF24842.1"/>
    </source>
</evidence>
<dbReference type="GO" id="GO:0005886">
    <property type="term" value="C:plasma membrane"/>
    <property type="evidence" value="ECO:0007669"/>
    <property type="project" value="UniProtKB-SubCell"/>
</dbReference>
<evidence type="ECO:0000256" key="1">
    <source>
        <dbReference type="ARBA" id="ARBA00004401"/>
    </source>
</evidence>
<feature type="chain" id="PRO_5040969502" description="glucan 1,3-beta-glucosidase" evidence="17">
    <location>
        <begin position="27"/>
        <end position="422"/>
    </location>
</feature>
<dbReference type="PROSITE" id="PS00659">
    <property type="entry name" value="GLYCOSYL_HYDROL_F5"/>
    <property type="match status" value="1"/>
</dbReference>
<keyword evidence="17" id="KW-0732">Signal</keyword>
<dbReference type="Gene3D" id="3.20.20.80">
    <property type="entry name" value="Glycosidases"/>
    <property type="match status" value="1"/>
</dbReference>
<keyword evidence="10 16" id="KW-0326">Glycosidase</keyword>
<evidence type="ECO:0000256" key="17">
    <source>
        <dbReference type="SAM" id="SignalP"/>
    </source>
</evidence>
<comment type="subcellular location">
    <subcellularLocation>
        <location evidence="1">Cell membrane</location>
        <topology evidence="1">Single-pass type II membrane protein</topology>
    </subcellularLocation>
</comment>
<evidence type="ECO:0000256" key="10">
    <source>
        <dbReference type="ARBA" id="ARBA00023295"/>
    </source>
</evidence>
<evidence type="ECO:0000256" key="2">
    <source>
        <dbReference type="ARBA" id="ARBA00005641"/>
    </source>
</evidence>
<name>A0A9W6X0M4_9STRA</name>
<dbReference type="InterPro" id="IPR018087">
    <property type="entry name" value="Glyco_hydro_5_CS"/>
</dbReference>
<evidence type="ECO:0000256" key="9">
    <source>
        <dbReference type="ARBA" id="ARBA00023180"/>
    </source>
</evidence>
<dbReference type="InterPro" id="IPR017853">
    <property type="entry name" value="GH"/>
</dbReference>
<dbReference type="PANTHER" id="PTHR31297:SF34">
    <property type="entry name" value="GLUCAN 1,3-BETA-GLUCOSIDASE 2"/>
    <property type="match status" value="1"/>
</dbReference>
<evidence type="ECO:0000256" key="8">
    <source>
        <dbReference type="ARBA" id="ARBA00023136"/>
    </source>
</evidence>
<dbReference type="InterPro" id="IPR050386">
    <property type="entry name" value="Glycosyl_hydrolase_5"/>
</dbReference>
<evidence type="ECO:0000256" key="14">
    <source>
        <dbReference type="ARBA" id="ARBA00038929"/>
    </source>
</evidence>
<evidence type="ECO:0000256" key="16">
    <source>
        <dbReference type="RuleBase" id="RU361153"/>
    </source>
</evidence>
<keyword evidence="3" id="KW-1003">Cell membrane</keyword>
<dbReference type="GO" id="GO:0009986">
    <property type="term" value="C:cell surface"/>
    <property type="evidence" value="ECO:0007669"/>
    <property type="project" value="TreeGrafter"/>
</dbReference>
<keyword evidence="20" id="KW-1185">Reference proteome</keyword>
<evidence type="ECO:0000256" key="12">
    <source>
        <dbReference type="ARBA" id="ARBA00036824"/>
    </source>
</evidence>
<proteinExistence type="inferred from homology"/>
<dbReference type="OrthoDB" id="1887033at2759"/>
<comment type="caution">
    <text evidence="19">The sequence shown here is derived from an EMBL/GenBank/DDBJ whole genome shotgun (WGS) entry which is preliminary data.</text>
</comment>
<evidence type="ECO:0000313" key="20">
    <source>
        <dbReference type="Proteomes" id="UP001165083"/>
    </source>
</evidence>
<dbReference type="Proteomes" id="UP001165083">
    <property type="component" value="Unassembled WGS sequence"/>
</dbReference>
<evidence type="ECO:0000256" key="4">
    <source>
        <dbReference type="ARBA" id="ARBA00022692"/>
    </source>
</evidence>
<sequence length="422" mass="46962">MLSMFKTLSASLLLTMVIATTELASANNVSTSNTSRIETSAFTHVQVGLRNGAVRSRGVNLGGWLVAEHWMTNSAAFWEGVEDRFANSGEYTTITEASTPDAIRAKLGDHHANFISEDDIAQIAAAGLNTVRVPVGFWILGYDKHDPSNQHEWQAYTRGTIAHLDQLIRCWAKDHNVAVLISLHAAKGSQNGADHSSPASPGQSFWSHYPENVANSIEVARFLADRYLHDEAFLGIGLLNEPSGTTDQQVLYQYYQDAYRAVRSTGSDCVLSVMPMLQKQSPDEMIGFMEAPAFTNVWVEWHPYFIWGYEHTPADQLVNVAVKQDYNARVGKWNARSGHNRLFVGEWSVASAGNLRRSNPELFYSFVTEQLKVHEQAEGGWTLWTWKTQVSGGSSDLDDWSLQKLLADDRFGGLLRDISSDM</sequence>
<evidence type="ECO:0000256" key="15">
    <source>
        <dbReference type="ARBA" id="ARBA00041260"/>
    </source>
</evidence>
<keyword evidence="7" id="KW-1133">Transmembrane helix</keyword>
<dbReference type="GO" id="GO:0071555">
    <property type="term" value="P:cell wall organization"/>
    <property type="evidence" value="ECO:0007669"/>
    <property type="project" value="UniProtKB-KW"/>
</dbReference>
<evidence type="ECO:0000256" key="5">
    <source>
        <dbReference type="ARBA" id="ARBA00022801"/>
    </source>
</evidence>
<gene>
    <name evidence="19" type="ORF">Plil01_001020700</name>
</gene>
<evidence type="ECO:0000256" key="11">
    <source>
        <dbReference type="ARBA" id="ARBA00023316"/>
    </source>
</evidence>
<evidence type="ECO:0000256" key="7">
    <source>
        <dbReference type="ARBA" id="ARBA00022989"/>
    </source>
</evidence>
<feature type="domain" description="Glycoside hydrolase family 5" evidence="18">
    <location>
        <begin position="113"/>
        <end position="388"/>
    </location>
</feature>
<dbReference type="PANTHER" id="PTHR31297">
    <property type="entry name" value="GLUCAN ENDO-1,6-BETA-GLUCOSIDASE B"/>
    <property type="match status" value="1"/>
</dbReference>
<keyword evidence="9" id="KW-0325">Glycoprotein</keyword>
<keyword evidence="5 16" id="KW-0378">Hydrolase</keyword>
<dbReference type="Pfam" id="PF00150">
    <property type="entry name" value="Cellulase"/>
    <property type="match status" value="1"/>
</dbReference>
<organism evidence="19 20">
    <name type="scientific">Phytophthora lilii</name>
    <dbReference type="NCBI Taxonomy" id="2077276"/>
    <lineage>
        <taxon>Eukaryota</taxon>
        <taxon>Sar</taxon>
        <taxon>Stramenopiles</taxon>
        <taxon>Oomycota</taxon>
        <taxon>Peronosporomycetes</taxon>
        <taxon>Peronosporales</taxon>
        <taxon>Peronosporaceae</taxon>
        <taxon>Phytophthora</taxon>
    </lineage>
</organism>
<dbReference type="EC" id="3.2.1.58" evidence="14"/>
<dbReference type="InterPro" id="IPR001547">
    <property type="entry name" value="Glyco_hydro_5"/>
</dbReference>
<protein>
    <recommendedName>
        <fullName evidence="14">glucan 1,3-beta-glucosidase</fullName>
        <ecNumber evidence="14">3.2.1.58</ecNumber>
    </recommendedName>
    <alternativeName>
        <fullName evidence="15">Exo-1,3-beta-glucanase D</fullName>
    </alternativeName>
</protein>